<dbReference type="KEGG" id="omr:OXIME_000222"/>
<dbReference type="InterPro" id="IPR036108">
    <property type="entry name" value="4pyrrol_syn_uPrphyn_synt_sf"/>
</dbReference>
<dbReference type="GeneID" id="95966946"/>
<proteinExistence type="predicted"/>
<accession>A0AAX4NFT1</accession>
<dbReference type="Pfam" id="PF02602">
    <property type="entry name" value="HEM4"/>
    <property type="match status" value="1"/>
</dbReference>
<feature type="domain" description="Tetrapyrrole biosynthesis uroporphyrinogen III synthase" evidence="1">
    <location>
        <begin position="14"/>
        <end position="215"/>
    </location>
</feature>
<reference evidence="2 3" key="1">
    <citation type="submission" date="2023-09" db="EMBL/GenBank/DDBJ databases">
        <authorList>
            <person name="Golyshina O.V."/>
            <person name="Lunev E.A."/>
            <person name="Bargiela R."/>
            <person name="Gaines M.C."/>
            <person name="Daum B."/>
            <person name="Bale N.J."/>
            <person name="Koenen M."/>
            <person name="Sinninghe Damst J.S."/>
            <person name="Yakimov M."/>
            <person name="Golyshin P.N."/>
        </authorList>
    </citation>
    <scope>NUCLEOTIDE SEQUENCE [LARGE SCALE GENOMIC DNA]</scope>
    <source>
        <strain evidence="2 3">M1</strain>
    </source>
</reference>
<dbReference type="PROSITE" id="PS50890">
    <property type="entry name" value="PUA"/>
    <property type="match status" value="1"/>
</dbReference>
<dbReference type="Gene3D" id="3.40.50.10090">
    <property type="match status" value="2"/>
</dbReference>
<dbReference type="InterPro" id="IPR003754">
    <property type="entry name" value="4pyrrol_synth_uPrphyn_synth"/>
</dbReference>
<dbReference type="EMBL" id="CP133772">
    <property type="protein sequence ID" value="WYX99686.1"/>
    <property type="molecule type" value="Genomic_DNA"/>
</dbReference>
<dbReference type="RefSeq" id="WP_393971651.1">
    <property type="nucleotide sequence ID" value="NZ_CP133772.1"/>
</dbReference>
<gene>
    <name evidence="2" type="ORF">OXIME_000222</name>
</gene>
<dbReference type="Proteomes" id="UP001451606">
    <property type="component" value="Chromosome"/>
</dbReference>
<name>A0AAX4NFT1_9ARCH</name>
<dbReference type="SUPFAM" id="SSF69618">
    <property type="entry name" value="HemD-like"/>
    <property type="match status" value="1"/>
</dbReference>
<dbReference type="GO" id="GO:0033014">
    <property type="term" value="P:tetrapyrrole biosynthetic process"/>
    <property type="evidence" value="ECO:0007669"/>
    <property type="project" value="InterPro"/>
</dbReference>
<protein>
    <submittedName>
        <fullName evidence="2">Uroporphyrinogen-III synthase</fullName>
    </submittedName>
</protein>
<dbReference type="GO" id="GO:0004852">
    <property type="term" value="F:uroporphyrinogen-III synthase activity"/>
    <property type="evidence" value="ECO:0007669"/>
    <property type="project" value="InterPro"/>
</dbReference>
<evidence type="ECO:0000313" key="2">
    <source>
        <dbReference type="EMBL" id="WYX99686.1"/>
    </source>
</evidence>
<keyword evidence="3" id="KW-1185">Reference proteome</keyword>
<dbReference type="CDD" id="cd06578">
    <property type="entry name" value="HemD"/>
    <property type="match status" value="1"/>
</dbReference>
<dbReference type="AlphaFoldDB" id="A0AAX4NFT1"/>
<organism evidence="2 3">
    <name type="scientific">Oxyplasma meridianum</name>
    <dbReference type="NCBI Taxonomy" id="3073602"/>
    <lineage>
        <taxon>Archaea</taxon>
        <taxon>Methanobacteriati</taxon>
        <taxon>Thermoplasmatota</taxon>
        <taxon>Thermoplasmata</taxon>
        <taxon>Thermoplasmatales</taxon>
        <taxon>Thermoplasmataceae</taxon>
        <taxon>Oxyplasma</taxon>
    </lineage>
</organism>
<evidence type="ECO:0000259" key="1">
    <source>
        <dbReference type="Pfam" id="PF02602"/>
    </source>
</evidence>
<sequence length="240" mass="26964">MVLTRPSEKYFPFRTRGCFEYVNIPLTKTVPVSEIDSTMKEIQNYGPRYFVFTSTIGSDIFFSRYSHPDPEHVFIAIGSVTLNNIKNHGFDGLKPAIMDSSGLGRLIASVVKKGERVALLRSNRSTDELPEFLKSEGIDYREYIIYNIVELNHNRLESYILENNVFGIVVTSSMEAEILARKCSESIKSRNIILFPIGTPTEKTLVSAGFDNIGLKGSSNIDNLIAGIEKKYCSNSGEWI</sequence>
<evidence type="ECO:0000313" key="3">
    <source>
        <dbReference type="Proteomes" id="UP001451606"/>
    </source>
</evidence>